<comment type="catalytic activity">
    <reaction evidence="2">
        <text>alpha,alpha-trehalose 6-phosphate + H2O = alpha,alpha-trehalose + phosphate</text>
        <dbReference type="Rhea" id="RHEA:23420"/>
        <dbReference type="ChEBI" id="CHEBI:15377"/>
        <dbReference type="ChEBI" id="CHEBI:16551"/>
        <dbReference type="ChEBI" id="CHEBI:43474"/>
        <dbReference type="ChEBI" id="CHEBI:58429"/>
        <dbReference type="EC" id="3.1.3.12"/>
    </reaction>
</comment>
<dbReference type="NCBIfam" id="TIGR00685">
    <property type="entry name" value="T6PP"/>
    <property type="match status" value="1"/>
</dbReference>
<name>A0ABN6MRP9_9BACT</name>
<organism evidence="3 4">
    <name type="scientific">Anaeromyxobacter oryzae</name>
    <dbReference type="NCBI Taxonomy" id="2918170"/>
    <lineage>
        <taxon>Bacteria</taxon>
        <taxon>Pseudomonadati</taxon>
        <taxon>Myxococcota</taxon>
        <taxon>Myxococcia</taxon>
        <taxon>Myxococcales</taxon>
        <taxon>Cystobacterineae</taxon>
        <taxon>Anaeromyxobacteraceae</taxon>
        <taxon>Anaeromyxobacter</taxon>
    </lineage>
</organism>
<sequence length="267" mass="28244">MTPIRSREGVALVEDAARDRALLAFDFDGTLAPHVEGRRAATMRDSTRALLRMAGILYPCAVFSGGDRADVLPRVARVPLVAVFGNHGAEPEEGAPDPRISRQVQAWAAALRAVLDGAEGVDVEQKAVGISVHYRRTLGRADVQRRLLEVASSLPGARVFGGEAVLNLAPCDLPTKGNALEALAARLGPRTVVFVGDDADEDAFRSCAVTAGIRLGPSTASAARFYLRAQSDVDELLRALVAARSRAACLGERWPQRCGAPKNGGDG</sequence>
<dbReference type="InterPro" id="IPR044651">
    <property type="entry name" value="OTSB-like"/>
</dbReference>
<reference evidence="4" key="1">
    <citation type="journal article" date="2022" name="Int. J. Syst. Evol. Microbiol.">
        <title>Anaeromyxobacter oryzae sp. nov., Anaeromyxobacter diazotrophicus sp. nov. and Anaeromyxobacter paludicola sp. nov., isolated from paddy soils.</title>
        <authorList>
            <person name="Itoh H."/>
            <person name="Xu Z."/>
            <person name="Mise K."/>
            <person name="Masuda Y."/>
            <person name="Ushijima N."/>
            <person name="Hayakawa C."/>
            <person name="Shiratori Y."/>
            <person name="Senoo K."/>
        </authorList>
    </citation>
    <scope>NUCLEOTIDE SEQUENCE [LARGE SCALE GENOMIC DNA]</scope>
    <source>
        <strain evidence="4">Red232</strain>
    </source>
</reference>
<comment type="pathway">
    <text evidence="2">Glycan biosynthesis; trehalose biosynthesis.</text>
</comment>
<protein>
    <recommendedName>
        <fullName evidence="2">Trehalose 6-phosphate phosphatase</fullName>
        <ecNumber evidence="2">3.1.3.12</ecNumber>
    </recommendedName>
</protein>
<dbReference type="RefSeq" id="WP_248359860.1">
    <property type="nucleotide sequence ID" value="NZ_AP025591.1"/>
</dbReference>
<comment type="function">
    <text evidence="2">Removes the phosphate from trehalose 6-phosphate to produce free trehalose.</text>
</comment>
<dbReference type="Proteomes" id="UP001162891">
    <property type="component" value="Chromosome"/>
</dbReference>
<dbReference type="EMBL" id="AP025591">
    <property type="protein sequence ID" value="BDG02310.1"/>
    <property type="molecule type" value="Genomic_DNA"/>
</dbReference>
<keyword evidence="2" id="KW-0479">Metal-binding</keyword>
<evidence type="ECO:0000313" key="4">
    <source>
        <dbReference type="Proteomes" id="UP001162891"/>
    </source>
</evidence>
<dbReference type="InterPro" id="IPR003337">
    <property type="entry name" value="Trehalose_PPase"/>
</dbReference>
<comment type="cofactor">
    <cofactor evidence="2">
        <name>Mg(2+)</name>
        <dbReference type="ChEBI" id="CHEBI:18420"/>
    </cofactor>
</comment>
<dbReference type="PANTHER" id="PTHR43768">
    <property type="entry name" value="TREHALOSE 6-PHOSPHATE PHOSPHATASE"/>
    <property type="match status" value="1"/>
</dbReference>
<accession>A0ABN6MRP9</accession>
<dbReference type="InterPro" id="IPR023214">
    <property type="entry name" value="HAD_sf"/>
</dbReference>
<evidence type="ECO:0000256" key="2">
    <source>
        <dbReference type="RuleBase" id="RU361117"/>
    </source>
</evidence>
<dbReference type="Gene3D" id="3.40.50.1000">
    <property type="entry name" value="HAD superfamily/HAD-like"/>
    <property type="match status" value="1"/>
</dbReference>
<proteinExistence type="inferred from homology"/>
<keyword evidence="2" id="KW-0460">Magnesium</keyword>
<dbReference type="SUPFAM" id="SSF56784">
    <property type="entry name" value="HAD-like"/>
    <property type="match status" value="1"/>
</dbReference>
<evidence type="ECO:0000313" key="3">
    <source>
        <dbReference type="EMBL" id="BDG02310.1"/>
    </source>
</evidence>
<keyword evidence="1 2" id="KW-0378">Hydrolase</keyword>
<dbReference type="InterPro" id="IPR036412">
    <property type="entry name" value="HAD-like_sf"/>
</dbReference>
<dbReference type="Gene3D" id="3.30.70.1020">
    <property type="entry name" value="Trehalose-6-phosphate phosphatase related protein, domain 2"/>
    <property type="match status" value="1"/>
</dbReference>
<dbReference type="EC" id="3.1.3.12" evidence="2"/>
<keyword evidence="4" id="KW-1185">Reference proteome</keyword>
<dbReference type="PANTHER" id="PTHR43768:SF3">
    <property type="entry name" value="TREHALOSE 6-PHOSPHATE PHOSPHATASE"/>
    <property type="match status" value="1"/>
</dbReference>
<evidence type="ECO:0000256" key="1">
    <source>
        <dbReference type="ARBA" id="ARBA00022801"/>
    </source>
</evidence>
<dbReference type="Pfam" id="PF02358">
    <property type="entry name" value="Trehalose_PPase"/>
    <property type="match status" value="1"/>
</dbReference>
<gene>
    <name evidence="3" type="primary">otsB_3</name>
    <name evidence="3" type="ORF">AMOR_13060</name>
</gene>
<comment type="similarity">
    <text evidence="2">Belongs to the trehalose phosphatase family.</text>
</comment>